<sequence length="463" mass="51752">MRTNAIVSCLVLLIQNVCCNEDAWVEPHDWTKVSLESFSHATKNEDSCQCQAPTEKTLASVEDQLALIYFKKFVNSLFGRDKLQHSKTSQLFKRSLLFTLLPSQVEELETVQDVRDMDILLTKILYGSKDVPLYTAEGDYAYSHQGMGVRALVMDIFKDFVQLLKISEVKFLMAVLISIAAGWLIRKQFRIPVLIIVIGGVFLYGYFHTYLECNRKMEVDAMIEVIDSHQESLSDDQSSWLSRVFSFISKETPVEKQKKRLIKSTRLIMPFCRPDHVFVMYTSDIFLKQIEILLEKITQTITTLTTGLGFPFNLIAPFAIVCLVGYMLKLIFKYIISPKVWIPIIQKSSAPAVQGSQQATLVGGSASDSLSGENLKMLLHVMNRAQLPSAESQPQLAVSGVQEVLEQLEAPPAPPAEQVKPTSKDTSSEVLNASSSSVDIAQEAGFTVVDDNDDDTDDGIKNS</sequence>
<gene>
    <name evidence="4" type="ORF">KR093_004482</name>
</gene>
<protein>
    <recommendedName>
        <fullName evidence="6">Chloride channel CLIC-like protein 1</fullName>
    </recommendedName>
</protein>
<feature type="compositionally biased region" description="Low complexity" evidence="1">
    <location>
        <begin position="428"/>
        <end position="437"/>
    </location>
</feature>
<keyword evidence="5" id="KW-1185">Reference proteome</keyword>
<evidence type="ECO:0008006" key="6">
    <source>
        <dbReference type="Google" id="ProtNLM"/>
    </source>
</evidence>
<dbReference type="Proteomes" id="UP001200034">
    <property type="component" value="Unassembled WGS sequence"/>
</dbReference>
<reference evidence="4" key="1">
    <citation type="journal article" date="2021" name="Mol. Ecol. Resour.">
        <title>Phylogenomic analyses of the genus Drosophila reveals genomic signals of climate adaptation.</title>
        <authorList>
            <person name="Li F."/>
            <person name="Rane R.V."/>
            <person name="Luria V."/>
            <person name="Xiong Z."/>
            <person name="Chen J."/>
            <person name="Li Z."/>
            <person name="Catullo R.A."/>
            <person name="Griffin P.C."/>
            <person name="Schiffer M."/>
            <person name="Pearce S."/>
            <person name="Lee S.F."/>
            <person name="McElroy K."/>
            <person name="Stocker A."/>
            <person name="Shirriffs J."/>
            <person name="Cockerell F."/>
            <person name="Coppin C."/>
            <person name="Sgro C.M."/>
            <person name="Karger A."/>
            <person name="Cain J.W."/>
            <person name="Weber J.A."/>
            <person name="Santpere G."/>
            <person name="Kirschner M.W."/>
            <person name="Hoffmann A.A."/>
            <person name="Oakeshott J.G."/>
            <person name="Zhang G."/>
        </authorList>
    </citation>
    <scope>NUCLEOTIDE SEQUENCE</scope>
    <source>
        <strain evidence="4">BGI-SZ-2011g</strain>
    </source>
</reference>
<feature type="signal peptide" evidence="3">
    <location>
        <begin position="1"/>
        <end position="19"/>
    </location>
</feature>
<feature type="transmembrane region" description="Helical" evidence="2">
    <location>
        <begin position="314"/>
        <end position="332"/>
    </location>
</feature>
<keyword evidence="3" id="KW-0732">Signal</keyword>
<name>A0AAD4K752_9MUSC</name>
<dbReference type="EMBL" id="JAJJHW010000824">
    <property type="protein sequence ID" value="KAH8381416.1"/>
    <property type="molecule type" value="Genomic_DNA"/>
</dbReference>
<feature type="chain" id="PRO_5042274484" description="Chloride channel CLIC-like protein 1" evidence="3">
    <location>
        <begin position="20"/>
        <end position="463"/>
    </location>
</feature>
<evidence type="ECO:0000256" key="2">
    <source>
        <dbReference type="SAM" id="Phobius"/>
    </source>
</evidence>
<feature type="region of interest" description="Disordered" evidence="1">
    <location>
        <begin position="409"/>
        <end position="463"/>
    </location>
</feature>
<keyword evidence="2" id="KW-0812">Transmembrane</keyword>
<dbReference type="AlphaFoldDB" id="A0AAD4K752"/>
<evidence type="ECO:0000256" key="3">
    <source>
        <dbReference type="SAM" id="SignalP"/>
    </source>
</evidence>
<organism evidence="4 5">
    <name type="scientific">Drosophila rubida</name>
    <dbReference type="NCBI Taxonomy" id="30044"/>
    <lineage>
        <taxon>Eukaryota</taxon>
        <taxon>Metazoa</taxon>
        <taxon>Ecdysozoa</taxon>
        <taxon>Arthropoda</taxon>
        <taxon>Hexapoda</taxon>
        <taxon>Insecta</taxon>
        <taxon>Pterygota</taxon>
        <taxon>Neoptera</taxon>
        <taxon>Endopterygota</taxon>
        <taxon>Diptera</taxon>
        <taxon>Brachycera</taxon>
        <taxon>Muscomorpha</taxon>
        <taxon>Ephydroidea</taxon>
        <taxon>Drosophilidae</taxon>
        <taxon>Drosophila</taxon>
    </lineage>
</organism>
<comment type="caution">
    <text evidence="4">The sequence shown here is derived from an EMBL/GenBank/DDBJ whole genome shotgun (WGS) entry which is preliminary data.</text>
</comment>
<proteinExistence type="predicted"/>
<keyword evidence="2" id="KW-0472">Membrane</keyword>
<keyword evidence="2" id="KW-1133">Transmembrane helix</keyword>
<feature type="transmembrane region" description="Helical" evidence="2">
    <location>
        <begin position="169"/>
        <end position="185"/>
    </location>
</feature>
<evidence type="ECO:0000313" key="4">
    <source>
        <dbReference type="EMBL" id="KAH8381416.1"/>
    </source>
</evidence>
<evidence type="ECO:0000256" key="1">
    <source>
        <dbReference type="SAM" id="MobiDB-lite"/>
    </source>
</evidence>
<feature type="transmembrane region" description="Helical" evidence="2">
    <location>
        <begin position="192"/>
        <end position="211"/>
    </location>
</feature>
<accession>A0AAD4K752</accession>
<evidence type="ECO:0000313" key="5">
    <source>
        <dbReference type="Proteomes" id="UP001200034"/>
    </source>
</evidence>